<gene>
    <name evidence="1" type="ORF">AVEN_200923_1</name>
</gene>
<feature type="non-terminal residue" evidence="1">
    <location>
        <position position="98"/>
    </location>
</feature>
<dbReference type="AlphaFoldDB" id="A0A4Y2RFE9"/>
<name>A0A4Y2RFE9_ARAVE</name>
<reference evidence="1 2" key="1">
    <citation type="journal article" date="2019" name="Sci. Rep.">
        <title>Orb-weaving spider Araneus ventricosus genome elucidates the spidroin gene catalogue.</title>
        <authorList>
            <person name="Kono N."/>
            <person name="Nakamura H."/>
            <person name="Ohtoshi R."/>
            <person name="Moran D.A.P."/>
            <person name="Shinohara A."/>
            <person name="Yoshida Y."/>
            <person name="Fujiwara M."/>
            <person name="Mori M."/>
            <person name="Tomita M."/>
            <person name="Arakawa K."/>
        </authorList>
    </citation>
    <scope>NUCLEOTIDE SEQUENCE [LARGE SCALE GENOMIC DNA]</scope>
</reference>
<keyword evidence="2" id="KW-1185">Reference proteome</keyword>
<sequence length="98" mass="11146">MQDVPELMDQTLRVGKNTPKEAFLHSNLRSKIKSVGGNTRNAEEMKKKAFYVHNNYSELRLKCATTNIPSSKLMACPFEDDRCSTNICYSVQSQLESQ</sequence>
<protein>
    <submittedName>
        <fullName evidence="1">Uncharacterized protein</fullName>
    </submittedName>
</protein>
<evidence type="ECO:0000313" key="1">
    <source>
        <dbReference type="EMBL" id="GBN74381.1"/>
    </source>
</evidence>
<dbReference type="EMBL" id="BGPR01016871">
    <property type="protein sequence ID" value="GBN74381.1"/>
    <property type="molecule type" value="Genomic_DNA"/>
</dbReference>
<evidence type="ECO:0000313" key="2">
    <source>
        <dbReference type="Proteomes" id="UP000499080"/>
    </source>
</evidence>
<comment type="caution">
    <text evidence="1">The sequence shown here is derived from an EMBL/GenBank/DDBJ whole genome shotgun (WGS) entry which is preliminary data.</text>
</comment>
<organism evidence="1 2">
    <name type="scientific">Araneus ventricosus</name>
    <name type="common">Orbweaver spider</name>
    <name type="synonym">Epeira ventricosa</name>
    <dbReference type="NCBI Taxonomy" id="182803"/>
    <lineage>
        <taxon>Eukaryota</taxon>
        <taxon>Metazoa</taxon>
        <taxon>Ecdysozoa</taxon>
        <taxon>Arthropoda</taxon>
        <taxon>Chelicerata</taxon>
        <taxon>Arachnida</taxon>
        <taxon>Araneae</taxon>
        <taxon>Araneomorphae</taxon>
        <taxon>Entelegynae</taxon>
        <taxon>Araneoidea</taxon>
        <taxon>Araneidae</taxon>
        <taxon>Araneus</taxon>
    </lineage>
</organism>
<accession>A0A4Y2RFE9</accession>
<dbReference type="Proteomes" id="UP000499080">
    <property type="component" value="Unassembled WGS sequence"/>
</dbReference>
<proteinExistence type="predicted"/>